<evidence type="ECO:0000313" key="3">
    <source>
        <dbReference type="Proteomes" id="UP000467840"/>
    </source>
</evidence>
<keyword evidence="3" id="KW-1185">Reference proteome</keyword>
<proteinExistence type="predicted"/>
<evidence type="ECO:0000313" key="2">
    <source>
        <dbReference type="EMBL" id="KAF2293700.1"/>
    </source>
</evidence>
<keyword evidence="1" id="KW-0611">Plant defense</keyword>
<sequence length="286" mass="32108">MIYKSTCLEELKIESCRSLKSLVRGQLPPTLKRLVVDSCPELRSLSPGGNLPARLQHLEIVDCFELKSIAGRFGNNTFLNGGLATACLIKLQMHSCERLEALPGNIHNLLSLHQLEIFNCPGIVSFPKQGFPTNLKTLRIYSPVICKVLFEWGLHKFASLTELSIKGGYPSMMCFPEDEMGMILPTSLAKLHIRDFPKLEYLSIKGFQNLTSLEYLSLQAWPRLASFPSNGLSPSLLKLFIKDCPLLKQRCQTGKGQEWLKIAYIPSVGIDERPVFDPELEFEALL</sequence>
<dbReference type="PANTHER" id="PTHR36766:SF40">
    <property type="entry name" value="DISEASE RESISTANCE PROTEIN RGA3"/>
    <property type="match status" value="1"/>
</dbReference>
<accession>A0A6A6KXE8</accession>
<organism evidence="2 3">
    <name type="scientific">Hevea brasiliensis</name>
    <name type="common">Para rubber tree</name>
    <name type="synonym">Siphonia brasiliensis</name>
    <dbReference type="NCBI Taxonomy" id="3981"/>
    <lineage>
        <taxon>Eukaryota</taxon>
        <taxon>Viridiplantae</taxon>
        <taxon>Streptophyta</taxon>
        <taxon>Embryophyta</taxon>
        <taxon>Tracheophyta</taxon>
        <taxon>Spermatophyta</taxon>
        <taxon>Magnoliopsida</taxon>
        <taxon>eudicotyledons</taxon>
        <taxon>Gunneridae</taxon>
        <taxon>Pentapetalae</taxon>
        <taxon>rosids</taxon>
        <taxon>fabids</taxon>
        <taxon>Malpighiales</taxon>
        <taxon>Euphorbiaceae</taxon>
        <taxon>Crotonoideae</taxon>
        <taxon>Micrandreae</taxon>
        <taxon>Hevea</taxon>
    </lineage>
</organism>
<protein>
    <submittedName>
        <fullName evidence="2">Uncharacterized protein</fullName>
    </submittedName>
</protein>
<dbReference type="Gene3D" id="3.80.10.10">
    <property type="entry name" value="Ribonuclease Inhibitor"/>
    <property type="match status" value="2"/>
</dbReference>
<dbReference type="Proteomes" id="UP000467840">
    <property type="component" value="Chromosome 7"/>
</dbReference>
<dbReference type="PANTHER" id="PTHR36766">
    <property type="entry name" value="PLANT BROAD-SPECTRUM MILDEW RESISTANCE PROTEIN RPW8"/>
    <property type="match status" value="1"/>
</dbReference>
<dbReference type="AlphaFoldDB" id="A0A6A6KXE8"/>
<dbReference type="InterPro" id="IPR032675">
    <property type="entry name" value="LRR_dom_sf"/>
</dbReference>
<gene>
    <name evidence="2" type="ORF">GH714_004212</name>
</gene>
<dbReference type="GO" id="GO:0006952">
    <property type="term" value="P:defense response"/>
    <property type="evidence" value="ECO:0007669"/>
    <property type="project" value="UniProtKB-KW"/>
</dbReference>
<evidence type="ECO:0000256" key="1">
    <source>
        <dbReference type="ARBA" id="ARBA00022821"/>
    </source>
</evidence>
<dbReference type="EMBL" id="JAAGAX010000013">
    <property type="protein sequence ID" value="KAF2293700.1"/>
    <property type="molecule type" value="Genomic_DNA"/>
</dbReference>
<comment type="caution">
    <text evidence="2">The sequence shown here is derived from an EMBL/GenBank/DDBJ whole genome shotgun (WGS) entry which is preliminary data.</text>
</comment>
<name>A0A6A6KXE8_HEVBR</name>
<reference evidence="2 3" key="1">
    <citation type="journal article" date="2020" name="Mol. Plant">
        <title>The Chromosome-Based Rubber Tree Genome Provides New Insights into Spurge Genome Evolution and Rubber Biosynthesis.</title>
        <authorList>
            <person name="Liu J."/>
            <person name="Shi C."/>
            <person name="Shi C.C."/>
            <person name="Li W."/>
            <person name="Zhang Q.J."/>
            <person name="Zhang Y."/>
            <person name="Li K."/>
            <person name="Lu H.F."/>
            <person name="Shi C."/>
            <person name="Zhu S.T."/>
            <person name="Xiao Z.Y."/>
            <person name="Nan H."/>
            <person name="Yue Y."/>
            <person name="Zhu X.G."/>
            <person name="Wu Y."/>
            <person name="Hong X.N."/>
            <person name="Fan G.Y."/>
            <person name="Tong Y."/>
            <person name="Zhang D."/>
            <person name="Mao C.L."/>
            <person name="Liu Y.L."/>
            <person name="Hao S.J."/>
            <person name="Liu W.Q."/>
            <person name="Lv M.Q."/>
            <person name="Zhang H.B."/>
            <person name="Liu Y."/>
            <person name="Hu-Tang G.R."/>
            <person name="Wang J.P."/>
            <person name="Wang J.H."/>
            <person name="Sun Y.H."/>
            <person name="Ni S.B."/>
            <person name="Chen W.B."/>
            <person name="Zhang X.C."/>
            <person name="Jiao Y.N."/>
            <person name="Eichler E.E."/>
            <person name="Li G.H."/>
            <person name="Liu X."/>
            <person name="Gao L.Z."/>
        </authorList>
    </citation>
    <scope>NUCLEOTIDE SEQUENCE [LARGE SCALE GENOMIC DNA]</scope>
    <source>
        <strain evidence="3">cv. GT1</strain>
        <tissue evidence="2">Leaf</tissue>
    </source>
</reference>
<dbReference type="SUPFAM" id="SSF52058">
    <property type="entry name" value="L domain-like"/>
    <property type="match status" value="1"/>
</dbReference>